<dbReference type="AlphaFoldDB" id="A0AAN8SG28"/>
<name>A0AAN8SG28_POLSC</name>
<dbReference type="GO" id="GO:0012505">
    <property type="term" value="C:endomembrane system"/>
    <property type="evidence" value="ECO:0007669"/>
    <property type="project" value="UniProtKB-SubCell"/>
</dbReference>
<keyword evidence="4 9" id="KW-0812">Transmembrane</keyword>
<feature type="domain" description="GOLD" evidence="12">
    <location>
        <begin position="34"/>
        <end position="116"/>
    </location>
</feature>
<feature type="chain" id="PRO_5043046342" description="GOLD domain-containing protein" evidence="11">
    <location>
        <begin position="23"/>
        <end position="212"/>
    </location>
</feature>
<dbReference type="InterPro" id="IPR015720">
    <property type="entry name" value="Emp24-like"/>
</dbReference>
<evidence type="ECO:0000256" key="5">
    <source>
        <dbReference type="ARBA" id="ARBA00022729"/>
    </source>
</evidence>
<evidence type="ECO:0000313" key="16">
    <source>
        <dbReference type="Proteomes" id="UP001372834"/>
    </source>
</evidence>
<comment type="caution">
    <text evidence="14">The sequence shown here is derived from an EMBL/GenBank/DDBJ whole genome shotgun (WGS) entry which is preliminary data.</text>
</comment>
<feature type="signal peptide" evidence="11">
    <location>
        <begin position="1"/>
        <end position="22"/>
    </location>
</feature>
<dbReference type="Proteomes" id="UP001359485">
    <property type="component" value="Unassembled WGS sequence"/>
</dbReference>
<evidence type="ECO:0000313" key="14">
    <source>
        <dbReference type="EMBL" id="KAK6644221.1"/>
    </source>
</evidence>
<dbReference type="Pfam" id="PF01105">
    <property type="entry name" value="EMP24_GP25L"/>
    <property type="match status" value="1"/>
</dbReference>
<dbReference type="PANTHER" id="PTHR22811">
    <property type="entry name" value="TRANSMEMBRANE EMP24 DOMAIN-CONTAINING PROTEIN"/>
    <property type="match status" value="1"/>
</dbReference>
<evidence type="ECO:0000256" key="4">
    <source>
        <dbReference type="ARBA" id="ARBA00022692"/>
    </source>
</evidence>
<evidence type="ECO:0000256" key="1">
    <source>
        <dbReference type="ARBA" id="ARBA00004479"/>
    </source>
</evidence>
<keyword evidence="7 10" id="KW-0472">Membrane</keyword>
<evidence type="ECO:0000256" key="6">
    <source>
        <dbReference type="ARBA" id="ARBA00022989"/>
    </source>
</evidence>
<evidence type="ECO:0000256" key="11">
    <source>
        <dbReference type="SAM" id="SignalP"/>
    </source>
</evidence>
<comment type="subcellular location">
    <subcellularLocation>
        <location evidence="8">Endomembrane system</location>
        <topology evidence="8">Single-pass membrane protein</topology>
    </subcellularLocation>
    <subcellularLocation>
        <location evidence="1 9">Membrane</location>
        <topology evidence="1 9">Single-pass type I membrane protein</topology>
    </subcellularLocation>
</comment>
<dbReference type="SMART" id="SM01190">
    <property type="entry name" value="EMP24_GP25L"/>
    <property type="match status" value="1"/>
</dbReference>
<evidence type="ECO:0000256" key="9">
    <source>
        <dbReference type="RuleBase" id="RU003827"/>
    </source>
</evidence>
<dbReference type="PROSITE" id="PS50866">
    <property type="entry name" value="GOLD"/>
    <property type="match status" value="1"/>
</dbReference>
<feature type="transmembrane region" description="Helical" evidence="10">
    <location>
        <begin position="174"/>
        <end position="196"/>
    </location>
</feature>
<comment type="similarity">
    <text evidence="2 9">Belongs to the EMP24/GP25L family.</text>
</comment>
<keyword evidence="15" id="KW-1185">Reference proteome</keyword>
<evidence type="ECO:0000256" key="7">
    <source>
        <dbReference type="ARBA" id="ARBA00023136"/>
    </source>
</evidence>
<dbReference type="SUPFAM" id="SSF101576">
    <property type="entry name" value="Supernatant protein factor (SPF), C-terminal domain"/>
    <property type="match status" value="1"/>
</dbReference>
<dbReference type="Proteomes" id="UP001372834">
    <property type="component" value="Unassembled WGS sequence"/>
</dbReference>
<evidence type="ECO:0000313" key="15">
    <source>
        <dbReference type="Proteomes" id="UP001359485"/>
    </source>
</evidence>
<evidence type="ECO:0000256" key="2">
    <source>
        <dbReference type="ARBA" id="ARBA00007104"/>
    </source>
</evidence>
<keyword evidence="3" id="KW-0217">Developmental protein</keyword>
<evidence type="ECO:0000256" key="8">
    <source>
        <dbReference type="ARBA" id="ARBA00037847"/>
    </source>
</evidence>
<dbReference type="EMBL" id="JAWJWE010000001">
    <property type="protein sequence ID" value="KAK6644221.1"/>
    <property type="molecule type" value="Genomic_DNA"/>
</dbReference>
<evidence type="ECO:0000313" key="13">
    <source>
        <dbReference type="EMBL" id="KAK6631654.1"/>
    </source>
</evidence>
<dbReference type="InterPro" id="IPR036598">
    <property type="entry name" value="GOLD_dom_sf"/>
</dbReference>
<keyword evidence="6 10" id="KW-1133">Transmembrane helix</keyword>
<gene>
    <name evidence="14" type="ORF">RUM43_000488</name>
    <name evidence="13" type="ORF">RUM44_006183</name>
</gene>
<protein>
    <recommendedName>
        <fullName evidence="12">GOLD domain-containing protein</fullName>
    </recommendedName>
</protein>
<sequence>MNVRMVLIPISAIFACLVAVAGVELTFELQDNDKQCFYENVPVNTSITLEFQVVTGGQYDVDVTFEAPNKEIIYKQVKTQFDSQTFTSKIPGVYVACFSNEFSTFSHKIVYMNFQVGDEQPLPGLGREISAFTQLQSAVQEIHNHLSKIDDYQTHHRLKETKGRKRAEELNERVMWWSILETILILVSAIGQVFIVKNFFSERKPLHINSKM</sequence>
<evidence type="ECO:0000259" key="12">
    <source>
        <dbReference type="PROSITE" id="PS50866"/>
    </source>
</evidence>
<dbReference type="EMBL" id="JAWJWF010000006">
    <property type="protein sequence ID" value="KAK6631654.1"/>
    <property type="molecule type" value="Genomic_DNA"/>
</dbReference>
<keyword evidence="5 11" id="KW-0732">Signal</keyword>
<evidence type="ECO:0000256" key="10">
    <source>
        <dbReference type="SAM" id="Phobius"/>
    </source>
</evidence>
<organism evidence="14 16">
    <name type="scientific">Polyplax serrata</name>
    <name type="common">Common mouse louse</name>
    <dbReference type="NCBI Taxonomy" id="468196"/>
    <lineage>
        <taxon>Eukaryota</taxon>
        <taxon>Metazoa</taxon>
        <taxon>Ecdysozoa</taxon>
        <taxon>Arthropoda</taxon>
        <taxon>Hexapoda</taxon>
        <taxon>Insecta</taxon>
        <taxon>Pterygota</taxon>
        <taxon>Neoptera</taxon>
        <taxon>Paraneoptera</taxon>
        <taxon>Psocodea</taxon>
        <taxon>Troctomorpha</taxon>
        <taxon>Phthiraptera</taxon>
        <taxon>Anoplura</taxon>
        <taxon>Polyplacidae</taxon>
        <taxon>Polyplax</taxon>
    </lineage>
</organism>
<dbReference type="GO" id="GO:0016020">
    <property type="term" value="C:membrane"/>
    <property type="evidence" value="ECO:0007669"/>
    <property type="project" value="UniProtKB-SubCell"/>
</dbReference>
<reference evidence="14 16" key="1">
    <citation type="submission" date="2023-10" db="EMBL/GenBank/DDBJ databases">
        <title>Genomes of two closely related lineages of the louse Polyplax serrata with different host specificities.</title>
        <authorList>
            <person name="Martinu J."/>
            <person name="Tarabai H."/>
            <person name="Stefka J."/>
            <person name="Hypsa V."/>
        </authorList>
    </citation>
    <scope>NUCLEOTIDE SEQUENCE [LARGE SCALE GENOMIC DNA]</scope>
    <source>
        <strain evidence="13">98ZLc_SE</strain>
        <strain evidence="14">HR10_N</strain>
    </source>
</reference>
<accession>A0AAN8SG28</accession>
<proteinExistence type="inferred from homology"/>
<dbReference type="PROSITE" id="PS51257">
    <property type="entry name" value="PROKAR_LIPOPROTEIN"/>
    <property type="match status" value="1"/>
</dbReference>
<evidence type="ECO:0000256" key="3">
    <source>
        <dbReference type="ARBA" id="ARBA00022473"/>
    </source>
</evidence>
<dbReference type="InterPro" id="IPR009038">
    <property type="entry name" value="GOLD_dom"/>
</dbReference>